<dbReference type="AlphaFoldDB" id="A0A172YH24"/>
<keyword evidence="3" id="KW-1185">Reference proteome</keyword>
<name>A0A172YH24_9GAMM</name>
<feature type="transmembrane region" description="Helical" evidence="1">
    <location>
        <begin position="75"/>
        <end position="94"/>
    </location>
</feature>
<feature type="transmembrane region" description="Helical" evidence="1">
    <location>
        <begin position="50"/>
        <end position="68"/>
    </location>
</feature>
<evidence type="ECO:0000313" key="2">
    <source>
        <dbReference type="EMBL" id="ANF58275.1"/>
    </source>
</evidence>
<protein>
    <submittedName>
        <fullName evidence="2">Uncharacterized protein</fullName>
    </submittedName>
</protein>
<keyword evidence="1" id="KW-0472">Membrane</keyword>
<dbReference type="KEGG" id="haa:A5892_13015"/>
<accession>A0A172YH24</accession>
<sequence length="95" mass="10060">MQDFFNALGRTIGNAIRFVVELLGGFFSGISDAARGFVHGLTGALGVSDSVASIVVLVIGLMLLYTGIRALLRRSLVAGVIWLLLGLLVLSWLIS</sequence>
<keyword evidence="1" id="KW-1133">Transmembrane helix</keyword>
<feature type="transmembrane region" description="Helical" evidence="1">
    <location>
        <begin position="12"/>
        <end position="30"/>
    </location>
</feature>
<reference evidence="2 3" key="1">
    <citation type="submission" date="2016-04" db="EMBL/GenBank/DDBJ databases">
        <title>Complete Genome Sequence of Halotalea alkalilenta IHB B 13600.</title>
        <authorList>
            <person name="Swarnkar M.K."/>
            <person name="Sharma A."/>
            <person name="Kaushal K."/>
            <person name="Soni R."/>
            <person name="Rana S."/>
            <person name="Singh A.K."/>
            <person name="Gulati A."/>
        </authorList>
    </citation>
    <scope>NUCLEOTIDE SEQUENCE [LARGE SCALE GENOMIC DNA]</scope>
    <source>
        <strain evidence="2 3">IHB B 13600</strain>
    </source>
</reference>
<dbReference type="Proteomes" id="UP000077875">
    <property type="component" value="Chromosome"/>
</dbReference>
<evidence type="ECO:0000313" key="3">
    <source>
        <dbReference type="Proteomes" id="UP000077875"/>
    </source>
</evidence>
<keyword evidence="1" id="KW-0812">Transmembrane</keyword>
<evidence type="ECO:0000256" key="1">
    <source>
        <dbReference type="SAM" id="Phobius"/>
    </source>
</evidence>
<dbReference type="STRING" id="376489.A5892_13015"/>
<gene>
    <name evidence="2" type="ORF">A5892_13015</name>
</gene>
<proteinExistence type="predicted"/>
<dbReference type="RefSeq" id="WP_027350433.1">
    <property type="nucleotide sequence ID" value="NZ_CP015243.1"/>
</dbReference>
<organism evidence="2 3">
    <name type="scientific">Halotalea alkalilenta</name>
    <dbReference type="NCBI Taxonomy" id="376489"/>
    <lineage>
        <taxon>Bacteria</taxon>
        <taxon>Pseudomonadati</taxon>
        <taxon>Pseudomonadota</taxon>
        <taxon>Gammaproteobacteria</taxon>
        <taxon>Oceanospirillales</taxon>
        <taxon>Halomonadaceae</taxon>
        <taxon>Halotalea</taxon>
    </lineage>
</organism>
<dbReference type="EMBL" id="CP015243">
    <property type="protein sequence ID" value="ANF58275.1"/>
    <property type="molecule type" value="Genomic_DNA"/>
</dbReference>